<proteinExistence type="predicted"/>
<evidence type="ECO:0000256" key="1">
    <source>
        <dbReference type="ARBA" id="ARBA00022737"/>
    </source>
</evidence>
<feature type="region of interest" description="Disordered" evidence="3">
    <location>
        <begin position="300"/>
        <end position="337"/>
    </location>
</feature>
<sequence>MINSLNRQGQTKEATELFCQMGHKGIRPNQFILASLVSAATDLGDQAYGESIHACLCKYGFEYDNFTNNALLVMYMKLGSVQKGCISYRDLASWNALLSGFDDDVTSHQGPRMFKQMLVKGFNPDMYTLLQHLRNVTCLSDVKFGKQVHAHIVKLRKKDLLAWKAIISAYISSDEVYRAVNCFCQMQKEGLKPNEFALSSCLSGCSDLATQETRKQFHSLALKCSSACSHIGFVEEGKNLFNSLNKVYGITPTTEHYACMRQKGVRLPKIGFSAEEWLTPLGREDLLELTGPGFNVPLTIHESTEEEMSRRNIPRPSIPTKSANPARGRGADPQQQQ</sequence>
<dbReference type="Pfam" id="PF13041">
    <property type="entry name" value="PPR_2"/>
    <property type="match status" value="1"/>
</dbReference>
<keyword evidence="1" id="KW-0677">Repeat</keyword>
<feature type="repeat" description="PPR" evidence="2">
    <location>
        <begin position="159"/>
        <end position="193"/>
    </location>
</feature>
<dbReference type="InterPro" id="IPR011990">
    <property type="entry name" value="TPR-like_helical_dom_sf"/>
</dbReference>
<dbReference type="Pfam" id="PF01535">
    <property type="entry name" value="PPR"/>
    <property type="match status" value="1"/>
</dbReference>
<accession>A0AAV6HMN1</accession>
<evidence type="ECO:0000313" key="5">
    <source>
        <dbReference type="Proteomes" id="UP000823749"/>
    </source>
</evidence>
<dbReference type="EMBL" id="JACTNZ010000036">
    <property type="protein sequence ID" value="KAG5512870.1"/>
    <property type="molecule type" value="Genomic_DNA"/>
</dbReference>
<keyword evidence="5" id="KW-1185">Reference proteome</keyword>
<protein>
    <recommendedName>
        <fullName evidence="6">Pentatricopeptide repeat-containing protein</fullName>
    </recommendedName>
</protein>
<reference evidence="4" key="1">
    <citation type="submission" date="2020-08" db="EMBL/GenBank/DDBJ databases">
        <title>Plant Genome Project.</title>
        <authorList>
            <person name="Zhang R.-G."/>
        </authorList>
    </citation>
    <scope>NUCLEOTIDE SEQUENCE</scope>
    <source>
        <strain evidence="4">WSP0</strain>
        <tissue evidence="4">Leaf</tissue>
    </source>
</reference>
<dbReference type="Gene3D" id="1.25.40.10">
    <property type="entry name" value="Tetratricopeptide repeat domain"/>
    <property type="match status" value="1"/>
</dbReference>
<evidence type="ECO:0000256" key="3">
    <source>
        <dbReference type="SAM" id="MobiDB-lite"/>
    </source>
</evidence>
<dbReference type="InterPro" id="IPR002885">
    <property type="entry name" value="PPR_rpt"/>
</dbReference>
<dbReference type="GO" id="GO:0009451">
    <property type="term" value="P:RNA modification"/>
    <property type="evidence" value="ECO:0007669"/>
    <property type="project" value="InterPro"/>
</dbReference>
<evidence type="ECO:0008006" key="6">
    <source>
        <dbReference type="Google" id="ProtNLM"/>
    </source>
</evidence>
<dbReference type="PROSITE" id="PS51375">
    <property type="entry name" value="PPR"/>
    <property type="match status" value="2"/>
</dbReference>
<organism evidence="4 5">
    <name type="scientific">Rhododendron griersonianum</name>
    <dbReference type="NCBI Taxonomy" id="479676"/>
    <lineage>
        <taxon>Eukaryota</taxon>
        <taxon>Viridiplantae</taxon>
        <taxon>Streptophyta</taxon>
        <taxon>Embryophyta</taxon>
        <taxon>Tracheophyta</taxon>
        <taxon>Spermatophyta</taxon>
        <taxon>Magnoliopsida</taxon>
        <taxon>eudicotyledons</taxon>
        <taxon>Gunneridae</taxon>
        <taxon>Pentapetalae</taxon>
        <taxon>asterids</taxon>
        <taxon>Ericales</taxon>
        <taxon>Ericaceae</taxon>
        <taxon>Ericoideae</taxon>
        <taxon>Rhodoreae</taxon>
        <taxon>Rhododendron</taxon>
    </lineage>
</organism>
<name>A0AAV6HMN1_9ERIC</name>
<dbReference type="AlphaFoldDB" id="A0AAV6HMN1"/>
<comment type="caution">
    <text evidence="4">The sequence shown here is derived from an EMBL/GenBank/DDBJ whole genome shotgun (WGS) entry which is preliminary data.</text>
</comment>
<evidence type="ECO:0000256" key="2">
    <source>
        <dbReference type="PROSITE-ProRule" id="PRU00708"/>
    </source>
</evidence>
<dbReference type="GO" id="GO:0003723">
    <property type="term" value="F:RNA binding"/>
    <property type="evidence" value="ECO:0007669"/>
    <property type="project" value="InterPro"/>
</dbReference>
<dbReference type="InterPro" id="IPR046960">
    <property type="entry name" value="PPR_At4g14850-like_plant"/>
</dbReference>
<feature type="repeat" description="PPR" evidence="2">
    <location>
        <begin position="1"/>
        <end position="28"/>
    </location>
</feature>
<dbReference type="PANTHER" id="PTHR47926">
    <property type="entry name" value="PENTATRICOPEPTIDE REPEAT-CONTAINING PROTEIN"/>
    <property type="match status" value="1"/>
</dbReference>
<evidence type="ECO:0000313" key="4">
    <source>
        <dbReference type="EMBL" id="KAG5512870.1"/>
    </source>
</evidence>
<dbReference type="Proteomes" id="UP000823749">
    <property type="component" value="Unassembled WGS sequence"/>
</dbReference>
<dbReference type="NCBIfam" id="TIGR00756">
    <property type="entry name" value="PPR"/>
    <property type="match status" value="2"/>
</dbReference>
<gene>
    <name evidence="4" type="ORF">RHGRI_038694</name>
</gene>